<dbReference type="Gene3D" id="3.40.1400.10">
    <property type="entry name" value="Sugar-phosphate isomerase, RpiB/LacA/LacB"/>
    <property type="match status" value="1"/>
</dbReference>
<name>A0A7X2D076_9LACT</name>
<dbReference type="PANTHER" id="PTHR30345">
    <property type="entry name" value="RIBOSE-5-PHOSPHATE ISOMERASE B"/>
    <property type="match status" value="1"/>
</dbReference>
<sequence length="208" mass="22768">MKIAVIQASTQIARNQLLFDETKRAAKTAEVINFGVNEGEENFSYVQIALCVGLLLNSGAVDFVVTGCSSGNGMAIACNALPQVICGYLPTPTDAFLFGRINQGNCASLPLGLNFGWAGEVNLRFTLEKLFETPMNTGYPQASAQRKKKDAEKLKMMKSLASTDIISIFTGLSDAFVRPIFEKKELMHFIIENGTQRECIAFLRTKIV</sequence>
<dbReference type="SUPFAM" id="SSF89623">
    <property type="entry name" value="Ribose/Galactose isomerase RpiB/AlsB"/>
    <property type="match status" value="1"/>
</dbReference>
<keyword evidence="5" id="KW-1185">Reference proteome</keyword>
<accession>A0A7X2D076</accession>
<dbReference type="EMBL" id="WITJ01000007">
    <property type="protein sequence ID" value="MQW39504.1"/>
    <property type="molecule type" value="Genomic_DNA"/>
</dbReference>
<dbReference type="InterPro" id="IPR036569">
    <property type="entry name" value="RpiB_LacA_LacB_sf"/>
</dbReference>
<dbReference type="GO" id="GO:0016861">
    <property type="term" value="F:intramolecular oxidoreductase activity, interconverting aldoses and ketoses"/>
    <property type="evidence" value="ECO:0007669"/>
    <property type="project" value="UniProtKB-ARBA"/>
</dbReference>
<evidence type="ECO:0000256" key="1">
    <source>
        <dbReference type="ARBA" id="ARBA00008754"/>
    </source>
</evidence>
<dbReference type="GO" id="GO:0005988">
    <property type="term" value="P:lactose metabolic process"/>
    <property type="evidence" value="ECO:0007669"/>
    <property type="project" value="UniProtKB-KW"/>
</dbReference>
<dbReference type="Proteomes" id="UP000439550">
    <property type="component" value="Unassembled WGS sequence"/>
</dbReference>
<dbReference type="Pfam" id="PF02502">
    <property type="entry name" value="LacAB_rpiB"/>
    <property type="match status" value="1"/>
</dbReference>
<evidence type="ECO:0000256" key="3">
    <source>
        <dbReference type="ARBA" id="ARBA00023235"/>
    </source>
</evidence>
<protein>
    <submittedName>
        <fullName evidence="4">Sugar phosphate isomerase</fullName>
    </submittedName>
</protein>
<proteinExistence type="inferred from homology"/>
<dbReference type="InterPro" id="IPR003500">
    <property type="entry name" value="RpiB_LacA_LacB"/>
</dbReference>
<comment type="caution">
    <text evidence="4">The sequence shown here is derived from an EMBL/GenBank/DDBJ whole genome shotgun (WGS) entry which is preliminary data.</text>
</comment>
<evidence type="ECO:0000313" key="5">
    <source>
        <dbReference type="Proteomes" id="UP000439550"/>
    </source>
</evidence>
<comment type="similarity">
    <text evidence="1">Belongs to the LacAB/RpiB family.</text>
</comment>
<dbReference type="PANTHER" id="PTHR30345:SF6">
    <property type="entry name" value="RIBOSE 5-PHOSPHATE ISOMERASE"/>
    <property type="match status" value="1"/>
</dbReference>
<dbReference type="NCBIfam" id="NF006753">
    <property type="entry name" value="PRK09273.1"/>
    <property type="match status" value="1"/>
</dbReference>
<dbReference type="RefSeq" id="WP_343030325.1">
    <property type="nucleotide sequence ID" value="NZ_CBCRWP010000004.1"/>
</dbReference>
<dbReference type="AlphaFoldDB" id="A0A7X2D076"/>
<gene>
    <name evidence="4" type="ORF">GHI93_06065</name>
</gene>
<keyword evidence="3 4" id="KW-0413">Isomerase</keyword>
<organism evidence="4 5">
    <name type="scientific">Lactococcus hircilactis</name>
    <dbReference type="NCBI Taxonomy" id="1494462"/>
    <lineage>
        <taxon>Bacteria</taxon>
        <taxon>Bacillati</taxon>
        <taxon>Bacillota</taxon>
        <taxon>Bacilli</taxon>
        <taxon>Lactobacillales</taxon>
        <taxon>Streptococcaceae</taxon>
        <taxon>Lactococcus</taxon>
    </lineage>
</organism>
<keyword evidence="2" id="KW-0423">Lactose metabolism</keyword>
<evidence type="ECO:0000256" key="2">
    <source>
        <dbReference type="ARBA" id="ARBA00022736"/>
    </source>
</evidence>
<evidence type="ECO:0000313" key="4">
    <source>
        <dbReference type="EMBL" id="MQW39504.1"/>
    </source>
</evidence>
<reference evidence="4 5" key="1">
    <citation type="submission" date="2019-10" db="EMBL/GenBank/DDBJ databases">
        <authorList>
            <person name="Dong K."/>
        </authorList>
    </citation>
    <scope>NUCLEOTIDE SEQUENCE [LARGE SCALE GENOMIC DNA]</scope>
    <source>
        <strain evidence="4 5">DSM 28960</strain>
    </source>
</reference>